<evidence type="ECO:0000256" key="1">
    <source>
        <dbReference type="SAM" id="MobiDB-lite"/>
    </source>
</evidence>
<gene>
    <name evidence="2" type="ORF">SEMRO_1128_G244320.1</name>
</gene>
<protein>
    <submittedName>
        <fullName evidence="2">Uncharacterized protein</fullName>
    </submittedName>
</protein>
<feature type="compositionally biased region" description="Polar residues" evidence="1">
    <location>
        <begin position="90"/>
        <end position="101"/>
    </location>
</feature>
<organism evidence="2 3">
    <name type="scientific">Seminavis robusta</name>
    <dbReference type="NCBI Taxonomy" id="568900"/>
    <lineage>
        <taxon>Eukaryota</taxon>
        <taxon>Sar</taxon>
        <taxon>Stramenopiles</taxon>
        <taxon>Ochrophyta</taxon>
        <taxon>Bacillariophyta</taxon>
        <taxon>Bacillariophyceae</taxon>
        <taxon>Bacillariophycidae</taxon>
        <taxon>Naviculales</taxon>
        <taxon>Naviculaceae</taxon>
        <taxon>Seminavis</taxon>
    </lineage>
</organism>
<comment type="caution">
    <text evidence="2">The sequence shown here is derived from an EMBL/GenBank/DDBJ whole genome shotgun (WGS) entry which is preliminary data.</text>
</comment>
<evidence type="ECO:0000313" key="2">
    <source>
        <dbReference type="EMBL" id="CAB9520721.1"/>
    </source>
</evidence>
<keyword evidence="3" id="KW-1185">Reference proteome</keyword>
<feature type="compositionally biased region" description="Basic and acidic residues" evidence="1">
    <location>
        <begin position="129"/>
        <end position="143"/>
    </location>
</feature>
<feature type="compositionally biased region" description="Basic and acidic residues" evidence="1">
    <location>
        <begin position="76"/>
        <end position="89"/>
    </location>
</feature>
<dbReference type="AlphaFoldDB" id="A0A9N8HNY8"/>
<evidence type="ECO:0000313" key="3">
    <source>
        <dbReference type="Proteomes" id="UP001153069"/>
    </source>
</evidence>
<feature type="compositionally biased region" description="Low complexity" evidence="1">
    <location>
        <begin position="187"/>
        <end position="196"/>
    </location>
</feature>
<feature type="compositionally biased region" description="Basic residues" evidence="1">
    <location>
        <begin position="37"/>
        <end position="48"/>
    </location>
</feature>
<reference evidence="2" key="1">
    <citation type="submission" date="2020-06" db="EMBL/GenBank/DDBJ databases">
        <authorList>
            <consortium name="Plant Systems Biology data submission"/>
        </authorList>
    </citation>
    <scope>NUCLEOTIDE SEQUENCE</scope>
    <source>
        <strain evidence="2">D6</strain>
    </source>
</reference>
<dbReference type="Proteomes" id="UP001153069">
    <property type="component" value="Unassembled WGS sequence"/>
</dbReference>
<feature type="compositionally biased region" description="Polar residues" evidence="1">
    <location>
        <begin position="144"/>
        <end position="176"/>
    </location>
</feature>
<accession>A0A9N8HNY8</accession>
<name>A0A9N8HNY8_9STRA</name>
<proteinExistence type="predicted"/>
<sequence length="414" mass="46718">MILKVRPRPEMTRGKGTKLSGASTEEKSQKTLTMRCSNRKSPARKHSGQTKASEEKGRSSAYQKRKQAIQASILKARAENARVSKDESLKQTTPSVQQSRKPSPHRDSPQTDSPNQTRKPAIQGSIRNAQKDSARDAKDDRLKQTTPSVQQSRNPSPQRDSPPSNKRSMMLRTSQQSPKTRSKSTRRGSFSSSVSVLGPTLKAMNIKKRKFPKNVPRTNRGLMGRRKVTTTDALANTDMMNILGSDGLVSTDFILDRLDEVQRHPGIVKLELEDFLGRSRDARIIAVALRHLMLCDDRPWESVRFVDDMRASNVATLKQWQVQKKLFLRNLGTVFQERLVPVQYQTKVSLPDTLGKVDSVALLKFMQKEKSITTLTFSAKESDPVVLQALVDLFQCDNRAWQDVTLNLSGKFYW</sequence>
<feature type="region of interest" description="Disordered" evidence="1">
    <location>
        <begin position="1"/>
        <end position="196"/>
    </location>
</feature>
<dbReference type="EMBL" id="CAICTM010001126">
    <property type="protein sequence ID" value="CAB9520721.1"/>
    <property type="molecule type" value="Genomic_DNA"/>
</dbReference>